<feature type="transmembrane region" description="Helical" evidence="6">
    <location>
        <begin position="393"/>
        <end position="413"/>
    </location>
</feature>
<evidence type="ECO:0000256" key="3">
    <source>
        <dbReference type="ARBA" id="ARBA00022692"/>
    </source>
</evidence>
<dbReference type="SUPFAM" id="SSF103473">
    <property type="entry name" value="MFS general substrate transporter"/>
    <property type="match status" value="1"/>
</dbReference>
<feature type="transmembrane region" description="Helical" evidence="6">
    <location>
        <begin position="89"/>
        <end position="112"/>
    </location>
</feature>
<evidence type="ECO:0000256" key="5">
    <source>
        <dbReference type="ARBA" id="ARBA00023136"/>
    </source>
</evidence>
<dbReference type="InterPro" id="IPR036259">
    <property type="entry name" value="MFS_trans_sf"/>
</dbReference>
<feature type="domain" description="Major facilitator superfamily (MFS) profile" evidence="7">
    <location>
        <begin position="1"/>
        <end position="417"/>
    </location>
</feature>
<dbReference type="EMBL" id="CP073721">
    <property type="protein sequence ID" value="UWZ39584.1"/>
    <property type="molecule type" value="Genomic_DNA"/>
</dbReference>
<evidence type="ECO:0000259" key="7">
    <source>
        <dbReference type="PROSITE" id="PS50850"/>
    </source>
</evidence>
<dbReference type="PANTHER" id="PTHR23513:SF6">
    <property type="entry name" value="MAJOR FACILITATOR SUPERFAMILY ASSOCIATED DOMAIN-CONTAINING PROTEIN"/>
    <property type="match status" value="1"/>
</dbReference>
<evidence type="ECO:0000313" key="8">
    <source>
        <dbReference type="EMBL" id="UWZ39584.1"/>
    </source>
</evidence>
<organism evidence="8 9">
    <name type="scientific">Dactylosporangium roseum</name>
    <dbReference type="NCBI Taxonomy" id="47989"/>
    <lineage>
        <taxon>Bacteria</taxon>
        <taxon>Bacillati</taxon>
        <taxon>Actinomycetota</taxon>
        <taxon>Actinomycetes</taxon>
        <taxon>Micromonosporales</taxon>
        <taxon>Micromonosporaceae</taxon>
        <taxon>Dactylosporangium</taxon>
    </lineage>
</organism>
<feature type="transmembrane region" description="Helical" evidence="6">
    <location>
        <begin position="162"/>
        <end position="185"/>
    </location>
</feature>
<evidence type="ECO:0000256" key="6">
    <source>
        <dbReference type="SAM" id="Phobius"/>
    </source>
</evidence>
<name>A0ABY5ZH39_9ACTN</name>
<dbReference type="RefSeq" id="WP_260729004.1">
    <property type="nucleotide sequence ID" value="NZ_BAAABS010000003.1"/>
</dbReference>
<evidence type="ECO:0000256" key="1">
    <source>
        <dbReference type="ARBA" id="ARBA00004651"/>
    </source>
</evidence>
<sequence length="432" mass="44793">MSDTTAAPEVRAADPPPVPRAGRNEWLLLTFTGSTNIGDAITRVALPLLAVRLTSSPALIALVAVLLTLPWLMTALHVGVFVDRKNRRSLMVGAEAARMVAIGALLLAYLAGQLSLPVIYVVAVVLGVAEVVAVTAGASIIPAAIPKSRWQTAVARITAVEYLSNGFVGAPIGGFLVAAGVGLALLSTTGIYVLGAVLLALLVGNFTVTPTKERRPMHEEIREGIGFLWRHTLLRTMALLIAAMAGCWAAWIAILPGYAVSGPLHLSEREYGFVLTALGAGGITGTLIVGPINRFLGRRWSMFADIIGTMALVAVPTLAPARPSSAVAVGIAAFAAGLGGTMWTVNSRVIYQTLVPSELLGRFSAASRLVGWGTAPIAAALAGVLATTLGYRAAFGVFALICVGLAVPFLRVVTPAALAEVDRLSATPDGEK</sequence>
<feature type="transmembrane region" description="Helical" evidence="6">
    <location>
        <begin position="237"/>
        <end position="259"/>
    </location>
</feature>
<comment type="subcellular location">
    <subcellularLocation>
        <location evidence="1">Cell membrane</location>
        <topology evidence="1">Multi-pass membrane protein</topology>
    </subcellularLocation>
</comment>
<dbReference type="InterPro" id="IPR011701">
    <property type="entry name" value="MFS"/>
</dbReference>
<gene>
    <name evidence="8" type="ORF">Drose_15960</name>
</gene>
<protein>
    <submittedName>
        <fullName evidence="8">MFS transporter</fullName>
    </submittedName>
</protein>
<dbReference type="InterPro" id="IPR020846">
    <property type="entry name" value="MFS_dom"/>
</dbReference>
<proteinExistence type="predicted"/>
<dbReference type="Gene3D" id="1.20.1250.20">
    <property type="entry name" value="MFS general substrate transporter like domains"/>
    <property type="match status" value="1"/>
</dbReference>
<dbReference type="PANTHER" id="PTHR23513">
    <property type="entry name" value="INTEGRAL MEMBRANE EFFLUX PROTEIN-RELATED"/>
    <property type="match status" value="1"/>
</dbReference>
<keyword evidence="9" id="KW-1185">Reference proteome</keyword>
<keyword evidence="5 6" id="KW-0472">Membrane</keyword>
<keyword evidence="4 6" id="KW-1133">Transmembrane helix</keyword>
<keyword evidence="3 6" id="KW-0812">Transmembrane</keyword>
<reference evidence="8" key="1">
    <citation type="submission" date="2021-04" db="EMBL/GenBank/DDBJ databases">
        <title>Biosynthetic gene clusters of Dactylosporangioum roseum.</title>
        <authorList>
            <person name="Hartkoorn R.C."/>
            <person name="Beaudoing E."/>
            <person name="Hot D."/>
            <person name="Moureu S."/>
        </authorList>
    </citation>
    <scope>NUCLEOTIDE SEQUENCE</scope>
    <source>
        <strain evidence="8">NRRL B-16295</strain>
    </source>
</reference>
<feature type="transmembrane region" description="Helical" evidence="6">
    <location>
        <begin position="58"/>
        <end position="82"/>
    </location>
</feature>
<evidence type="ECO:0000256" key="2">
    <source>
        <dbReference type="ARBA" id="ARBA00022475"/>
    </source>
</evidence>
<feature type="transmembrane region" description="Helical" evidence="6">
    <location>
        <begin position="302"/>
        <end position="319"/>
    </location>
</feature>
<feature type="transmembrane region" description="Helical" evidence="6">
    <location>
        <begin position="325"/>
        <end position="345"/>
    </location>
</feature>
<accession>A0ABY5ZH39</accession>
<feature type="transmembrane region" description="Helical" evidence="6">
    <location>
        <begin position="191"/>
        <end position="208"/>
    </location>
</feature>
<feature type="transmembrane region" description="Helical" evidence="6">
    <location>
        <begin position="118"/>
        <end position="141"/>
    </location>
</feature>
<evidence type="ECO:0000256" key="4">
    <source>
        <dbReference type="ARBA" id="ARBA00022989"/>
    </source>
</evidence>
<dbReference type="Proteomes" id="UP001058271">
    <property type="component" value="Chromosome"/>
</dbReference>
<dbReference type="PROSITE" id="PS50850">
    <property type="entry name" value="MFS"/>
    <property type="match status" value="1"/>
</dbReference>
<dbReference type="Pfam" id="PF07690">
    <property type="entry name" value="MFS_1"/>
    <property type="match status" value="1"/>
</dbReference>
<evidence type="ECO:0000313" key="9">
    <source>
        <dbReference type="Proteomes" id="UP001058271"/>
    </source>
</evidence>
<dbReference type="CDD" id="cd06173">
    <property type="entry name" value="MFS_MefA_like"/>
    <property type="match status" value="1"/>
</dbReference>
<keyword evidence="2" id="KW-1003">Cell membrane</keyword>
<feature type="transmembrane region" description="Helical" evidence="6">
    <location>
        <begin position="366"/>
        <end position="387"/>
    </location>
</feature>
<feature type="transmembrane region" description="Helical" evidence="6">
    <location>
        <begin position="271"/>
        <end position="290"/>
    </location>
</feature>